<gene>
    <name evidence="1" type="ORF">BDQ12DRAFT_575154</name>
</gene>
<evidence type="ECO:0000313" key="2">
    <source>
        <dbReference type="Proteomes" id="UP000308652"/>
    </source>
</evidence>
<protein>
    <submittedName>
        <fullName evidence="1">Uncharacterized protein</fullName>
    </submittedName>
</protein>
<sequence length="71" mass="8601">FEDTLFTEEVPLTKWTIPWPILSSLVKILKLNIEWSNIEILFKFVKTQTTDHEEYIKLLGRVQRTFHPNKW</sequence>
<feature type="non-terminal residue" evidence="1">
    <location>
        <position position="1"/>
    </location>
</feature>
<dbReference type="OrthoDB" id="3265210at2759"/>
<feature type="non-terminal residue" evidence="1">
    <location>
        <position position="71"/>
    </location>
</feature>
<accession>A0A5C3LND9</accession>
<name>A0A5C3LND9_9AGAR</name>
<evidence type="ECO:0000313" key="1">
    <source>
        <dbReference type="EMBL" id="TFK34699.1"/>
    </source>
</evidence>
<dbReference type="Proteomes" id="UP000308652">
    <property type="component" value="Unassembled WGS sequence"/>
</dbReference>
<organism evidence="1 2">
    <name type="scientific">Crucibulum laeve</name>
    <dbReference type="NCBI Taxonomy" id="68775"/>
    <lineage>
        <taxon>Eukaryota</taxon>
        <taxon>Fungi</taxon>
        <taxon>Dikarya</taxon>
        <taxon>Basidiomycota</taxon>
        <taxon>Agaricomycotina</taxon>
        <taxon>Agaricomycetes</taxon>
        <taxon>Agaricomycetidae</taxon>
        <taxon>Agaricales</taxon>
        <taxon>Agaricineae</taxon>
        <taxon>Nidulariaceae</taxon>
        <taxon>Crucibulum</taxon>
    </lineage>
</organism>
<keyword evidence="2" id="KW-1185">Reference proteome</keyword>
<dbReference type="EMBL" id="ML213629">
    <property type="protein sequence ID" value="TFK34699.1"/>
    <property type="molecule type" value="Genomic_DNA"/>
</dbReference>
<proteinExistence type="predicted"/>
<dbReference type="AlphaFoldDB" id="A0A5C3LND9"/>
<reference evidence="1 2" key="1">
    <citation type="journal article" date="2019" name="Nat. Ecol. Evol.">
        <title>Megaphylogeny resolves global patterns of mushroom evolution.</title>
        <authorList>
            <person name="Varga T."/>
            <person name="Krizsan K."/>
            <person name="Foldi C."/>
            <person name="Dima B."/>
            <person name="Sanchez-Garcia M."/>
            <person name="Sanchez-Ramirez S."/>
            <person name="Szollosi G.J."/>
            <person name="Szarkandi J.G."/>
            <person name="Papp V."/>
            <person name="Albert L."/>
            <person name="Andreopoulos W."/>
            <person name="Angelini C."/>
            <person name="Antonin V."/>
            <person name="Barry K.W."/>
            <person name="Bougher N.L."/>
            <person name="Buchanan P."/>
            <person name="Buyck B."/>
            <person name="Bense V."/>
            <person name="Catcheside P."/>
            <person name="Chovatia M."/>
            <person name="Cooper J."/>
            <person name="Damon W."/>
            <person name="Desjardin D."/>
            <person name="Finy P."/>
            <person name="Geml J."/>
            <person name="Haridas S."/>
            <person name="Hughes K."/>
            <person name="Justo A."/>
            <person name="Karasinski D."/>
            <person name="Kautmanova I."/>
            <person name="Kiss B."/>
            <person name="Kocsube S."/>
            <person name="Kotiranta H."/>
            <person name="LaButti K.M."/>
            <person name="Lechner B.E."/>
            <person name="Liimatainen K."/>
            <person name="Lipzen A."/>
            <person name="Lukacs Z."/>
            <person name="Mihaltcheva S."/>
            <person name="Morgado L.N."/>
            <person name="Niskanen T."/>
            <person name="Noordeloos M.E."/>
            <person name="Ohm R.A."/>
            <person name="Ortiz-Santana B."/>
            <person name="Ovrebo C."/>
            <person name="Racz N."/>
            <person name="Riley R."/>
            <person name="Savchenko A."/>
            <person name="Shiryaev A."/>
            <person name="Soop K."/>
            <person name="Spirin V."/>
            <person name="Szebenyi C."/>
            <person name="Tomsovsky M."/>
            <person name="Tulloss R.E."/>
            <person name="Uehling J."/>
            <person name="Grigoriev I.V."/>
            <person name="Vagvolgyi C."/>
            <person name="Papp T."/>
            <person name="Martin F.M."/>
            <person name="Miettinen O."/>
            <person name="Hibbett D.S."/>
            <person name="Nagy L.G."/>
        </authorList>
    </citation>
    <scope>NUCLEOTIDE SEQUENCE [LARGE SCALE GENOMIC DNA]</scope>
    <source>
        <strain evidence="1 2">CBS 166.37</strain>
    </source>
</reference>